<dbReference type="PANTHER" id="PTHR48111:SF40">
    <property type="entry name" value="PHOSPHATE REGULON TRANSCRIPTIONAL REGULATORY PROTEIN PHOB"/>
    <property type="match status" value="1"/>
</dbReference>
<dbReference type="Gene3D" id="3.40.50.2300">
    <property type="match status" value="1"/>
</dbReference>
<feature type="compositionally biased region" description="Polar residues" evidence="6">
    <location>
        <begin position="1"/>
        <end position="13"/>
    </location>
</feature>
<dbReference type="RefSeq" id="WP_320506980.1">
    <property type="nucleotide sequence ID" value="NZ_JAXCLW010000001.1"/>
</dbReference>
<dbReference type="SMART" id="SM00448">
    <property type="entry name" value="REC"/>
    <property type="match status" value="1"/>
</dbReference>
<dbReference type="CDD" id="cd00383">
    <property type="entry name" value="trans_reg_C"/>
    <property type="match status" value="1"/>
</dbReference>
<feature type="region of interest" description="Disordered" evidence="6">
    <location>
        <begin position="1"/>
        <end position="20"/>
    </location>
</feature>
<dbReference type="Gene3D" id="1.10.10.10">
    <property type="entry name" value="Winged helix-like DNA-binding domain superfamily/Winged helix DNA-binding domain"/>
    <property type="match status" value="1"/>
</dbReference>
<feature type="domain" description="Response regulatory" evidence="7">
    <location>
        <begin position="27"/>
        <end position="142"/>
    </location>
</feature>
<evidence type="ECO:0000256" key="2">
    <source>
        <dbReference type="ARBA" id="ARBA00023012"/>
    </source>
</evidence>
<dbReference type="InterPro" id="IPR016032">
    <property type="entry name" value="Sig_transdc_resp-reg_C-effctor"/>
</dbReference>
<dbReference type="PANTHER" id="PTHR48111">
    <property type="entry name" value="REGULATOR OF RPOS"/>
    <property type="match status" value="1"/>
</dbReference>
<dbReference type="Gene3D" id="6.10.250.690">
    <property type="match status" value="1"/>
</dbReference>
<keyword evidence="1 4" id="KW-0597">Phosphoprotein</keyword>
<dbReference type="SUPFAM" id="SSF52172">
    <property type="entry name" value="CheY-like"/>
    <property type="match status" value="1"/>
</dbReference>
<keyword evidence="10" id="KW-1185">Reference proteome</keyword>
<dbReference type="InterPro" id="IPR039420">
    <property type="entry name" value="WalR-like"/>
</dbReference>
<dbReference type="PROSITE" id="PS50110">
    <property type="entry name" value="RESPONSE_REGULATORY"/>
    <property type="match status" value="1"/>
</dbReference>
<name>A0ABU5E6K6_9PROT</name>
<feature type="domain" description="OmpR/PhoB-type" evidence="8">
    <location>
        <begin position="150"/>
        <end position="249"/>
    </location>
</feature>
<dbReference type="Pfam" id="PF00486">
    <property type="entry name" value="Trans_reg_C"/>
    <property type="match status" value="1"/>
</dbReference>
<dbReference type="SUPFAM" id="SSF46894">
    <property type="entry name" value="C-terminal effector domain of the bipartite response regulators"/>
    <property type="match status" value="1"/>
</dbReference>
<evidence type="ECO:0000259" key="7">
    <source>
        <dbReference type="PROSITE" id="PS50110"/>
    </source>
</evidence>
<evidence type="ECO:0000256" key="4">
    <source>
        <dbReference type="PROSITE-ProRule" id="PRU00169"/>
    </source>
</evidence>
<dbReference type="InterPro" id="IPR001867">
    <property type="entry name" value="OmpR/PhoB-type_DNA-bd"/>
</dbReference>
<reference evidence="9 10" key="1">
    <citation type="journal article" date="2016" name="Antonie Van Leeuwenhoek">
        <title>Dongia soli sp. nov., isolated from soil from Dokdo, Korea.</title>
        <authorList>
            <person name="Kim D.U."/>
            <person name="Lee H."/>
            <person name="Kim H."/>
            <person name="Kim S.G."/>
            <person name="Ka J.O."/>
        </authorList>
    </citation>
    <scope>NUCLEOTIDE SEQUENCE [LARGE SCALE GENOMIC DNA]</scope>
    <source>
        <strain evidence="9 10">D78</strain>
    </source>
</reference>
<evidence type="ECO:0000256" key="3">
    <source>
        <dbReference type="ARBA" id="ARBA00023125"/>
    </source>
</evidence>
<comment type="caution">
    <text evidence="9">The sequence shown here is derived from an EMBL/GenBank/DDBJ whole genome shotgun (WGS) entry which is preliminary data.</text>
</comment>
<keyword evidence="3 5" id="KW-0238">DNA-binding</keyword>
<dbReference type="Proteomes" id="UP001279642">
    <property type="component" value="Unassembled WGS sequence"/>
</dbReference>
<dbReference type="EMBL" id="JAXCLW010000001">
    <property type="protein sequence ID" value="MDY0881938.1"/>
    <property type="molecule type" value="Genomic_DNA"/>
</dbReference>
<protein>
    <submittedName>
        <fullName evidence="9">Response regulator transcription factor</fullName>
    </submittedName>
</protein>
<dbReference type="Pfam" id="PF00072">
    <property type="entry name" value="Response_reg"/>
    <property type="match status" value="1"/>
</dbReference>
<evidence type="ECO:0000259" key="8">
    <source>
        <dbReference type="PROSITE" id="PS51755"/>
    </source>
</evidence>
<dbReference type="SMART" id="SM00862">
    <property type="entry name" value="Trans_reg_C"/>
    <property type="match status" value="1"/>
</dbReference>
<evidence type="ECO:0000256" key="1">
    <source>
        <dbReference type="ARBA" id="ARBA00022553"/>
    </source>
</evidence>
<feature type="DNA-binding region" description="OmpR/PhoB-type" evidence="5">
    <location>
        <begin position="150"/>
        <end position="249"/>
    </location>
</feature>
<accession>A0ABU5E6K6</accession>
<dbReference type="InterPro" id="IPR036388">
    <property type="entry name" value="WH-like_DNA-bd_sf"/>
</dbReference>
<dbReference type="CDD" id="cd17574">
    <property type="entry name" value="REC_OmpR"/>
    <property type="match status" value="1"/>
</dbReference>
<keyword evidence="2" id="KW-0902">Two-component regulatory system</keyword>
<sequence length="249" mass="27118">MSLPSSGPNSTGSVPAAPKPTGAGLKRVLLVDDDEVLRRTLAEQLTLEGDFATVEAGDGAAGLELARNEKLDAILLDVGLPDIDGRRLCADMRQAGVTVPIIMLTAVDGEADTIQGLESGANDYVTKPFRLGVLLARLRAHLRQHEHSEDAVLNIGPYIFRPNVKMLIDEAANKKIRLTEKETAILKYLYRAGEAVGRETLLGEVWGYNAGVTTHTLETHVYRLRQKIERDPSKAEILITDQGGYRLVV</sequence>
<evidence type="ECO:0000313" key="9">
    <source>
        <dbReference type="EMBL" id="MDY0881938.1"/>
    </source>
</evidence>
<gene>
    <name evidence="9" type="ORF">SMD27_03720</name>
</gene>
<dbReference type="InterPro" id="IPR001789">
    <property type="entry name" value="Sig_transdc_resp-reg_receiver"/>
</dbReference>
<dbReference type="InterPro" id="IPR011006">
    <property type="entry name" value="CheY-like_superfamily"/>
</dbReference>
<evidence type="ECO:0000256" key="5">
    <source>
        <dbReference type="PROSITE-ProRule" id="PRU01091"/>
    </source>
</evidence>
<evidence type="ECO:0000313" key="10">
    <source>
        <dbReference type="Proteomes" id="UP001279642"/>
    </source>
</evidence>
<dbReference type="PROSITE" id="PS51755">
    <property type="entry name" value="OMPR_PHOB"/>
    <property type="match status" value="1"/>
</dbReference>
<feature type="modified residue" description="4-aspartylphosphate" evidence="4">
    <location>
        <position position="77"/>
    </location>
</feature>
<proteinExistence type="predicted"/>
<evidence type="ECO:0000256" key="6">
    <source>
        <dbReference type="SAM" id="MobiDB-lite"/>
    </source>
</evidence>
<organism evidence="9 10">
    <name type="scientific">Dongia soli</name>
    <dbReference type="NCBI Taxonomy" id="600628"/>
    <lineage>
        <taxon>Bacteria</taxon>
        <taxon>Pseudomonadati</taxon>
        <taxon>Pseudomonadota</taxon>
        <taxon>Alphaproteobacteria</taxon>
        <taxon>Rhodospirillales</taxon>
        <taxon>Dongiaceae</taxon>
        <taxon>Dongia</taxon>
    </lineage>
</organism>